<evidence type="ECO:0000259" key="1">
    <source>
        <dbReference type="PROSITE" id="PS51725"/>
    </source>
</evidence>
<reference evidence="3" key="1">
    <citation type="journal article" date="2019" name="Int. J. Syst. Evol. Microbiol.">
        <title>The Global Catalogue of Microorganisms (GCM) 10K type strain sequencing project: providing services to taxonomists for standard genome sequencing and annotation.</title>
        <authorList>
            <consortium name="The Broad Institute Genomics Platform"/>
            <consortium name="The Broad Institute Genome Sequencing Center for Infectious Disease"/>
            <person name="Wu L."/>
            <person name="Ma J."/>
        </authorList>
    </citation>
    <scope>NUCLEOTIDE SEQUENCE [LARGE SCALE GENOMIC DNA]</scope>
    <source>
        <strain evidence="3">CCM 2767</strain>
    </source>
</reference>
<dbReference type="Pfam" id="PF03992">
    <property type="entry name" value="ABM"/>
    <property type="match status" value="1"/>
</dbReference>
<keyword evidence="3" id="KW-1185">Reference proteome</keyword>
<name>A0A8J3F3Y6_9BURK</name>
<accession>A0A8J3F3Y6</accession>
<sequence>MLKVIAQDFIRHDSLDLVRPLYAELVAKTRLEPACISYDLHVDQKDPGHFVFIETWPDRAALDAHCQTEHFRRLVPQIDRFQTQKGTFLLMDVFSSR</sequence>
<feature type="domain" description="ABM" evidence="1">
    <location>
        <begin position="2"/>
        <end position="90"/>
    </location>
</feature>
<protein>
    <submittedName>
        <fullName evidence="2">Antibiotic biosynthesis monooxygenase</fullName>
    </submittedName>
</protein>
<dbReference type="SUPFAM" id="SSF54909">
    <property type="entry name" value="Dimeric alpha+beta barrel"/>
    <property type="match status" value="1"/>
</dbReference>
<keyword evidence="2" id="KW-0503">Monooxygenase</keyword>
<proteinExistence type="predicted"/>
<dbReference type="EMBL" id="BMDI01000002">
    <property type="protein sequence ID" value="GGI20074.1"/>
    <property type="molecule type" value="Genomic_DNA"/>
</dbReference>
<organism evidence="2 3">
    <name type="scientific">Oxalicibacterium faecigallinarum</name>
    <dbReference type="NCBI Taxonomy" id="573741"/>
    <lineage>
        <taxon>Bacteria</taxon>
        <taxon>Pseudomonadati</taxon>
        <taxon>Pseudomonadota</taxon>
        <taxon>Betaproteobacteria</taxon>
        <taxon>Burkholderiales</taxon>
        <taxon>Oxalobacteraceae</taxon>
        <taxon>Oxalicibacterium</taxon>
    </lineage>
</organism>
<dbReference type="PROSITE" id="PS51725">
    <property type="entry name" value="ABM"/>
    <property type="match status" value="1"/>
</dbReference>
<dbReference type="GO" id="GO:0004497">
    <property type="term" value="F:monooxygenase activity"/>
    <property type="evidence" value="ECO:0007669"/>
    <property type="project" value="UniProtKB-KW"/>
</dbReference>
<gene>
    <name evidence="2" type="ORF">GCM10008066_22210</name>
</gene>
<dbReference type="InterPro" id="IPR007138">
    <property type="entry name" value="ABM_dom"/>
</dbReference>
<dbReference type="InterPro" id="IPR050744">
    <property type="entry name" value="AI-2_Isomerase_LsrG"/>
</dbReference>
<evidence type="ECO:0000313" key="2">
    <source>
        <dbReference type="EMBL" id="GGI20074.1"/>
    </source>
</evidence>
<dbReference type="GO" id="GO:0005829">
    <property type="term" value="C:cytosol"/>
    <property type="evidence" value="ECO:0007669"/>
    <property type="project" value="TreeGrafter"/>
</dbReference>
<dbReference type="RefSeq" id="WP_188381418.1">
    <property type="nucleotide sequence ID" value="NZ_BMDI01000002.1"/>
</dbReference>
<dbReference type="PANTHER" id="PTHR33336:SF3">
    <property type="entry name" value="ABM DOMAIN-CONTAINING PROTEIN"/>
    <property type="match status" value="1"/>
</dbReference>
<dbReference type="Gene3D" id="3.30.70.100">
    <property type="match status" value="1"/>
</dbReference>
<dbReference type="AlphaFoldDB" id="A0A8J3F3Y6"/>
<keyword evidence="2" id="KW-0560">Oxidoreductase</keyword>
<dbReference type="InterPro" id="IPR011008">
    <property type="entry name" value="Dimeric_a/b-barrel"/>
</dbReference>
<comment type="caution">
    <text evidence="2">The sequence shown here is derived from an EMBL/GenBank/DDBJ whole genome shotgun (WGS) entry which is preliminary data.</text>
</comment>
<dbReference type="Proteomes" id="UP000642180">
    <property type="component" value="Unassembled WGS sequence"/>
</dbReference>
<dbReference type="PANTHER" id="PTHR33336">
    <property type="entry name" value="QUINOL MONOOXYGENASE YGIN-RELATED"/>
    <property type="match status" value="1"/>
</dbReference>
<evidence type="ECO:0000313" key="3">
    <source>
        <dbReference type="Proteomes" id="UP000642180"/>
    </source>
</evidence>